<dbReference type="EC" id="4.1.3.3" evidence="2"/>
<dbReference type="InterPro" id="IPR013785">
    <property type="entry name" value="Aldolase_TIM"/>
</dbReference>
<dbReference type="PANTHER" id="PTHR12128:SF19">
    <property type="entry name" value="5-DEHYDRO-4-DEOXYGLUCARATE DEHYDRATASE 2-RELATED"/>
    <property type="match status" value="1"/>
</dbReference>
<comment type="caution">
    <text evidence="2">The sequence shown here is derived from an EMBL/GenBank/DDBJ whole genome shotgun (WGS) entry which is preliminary data.</text>
</comment>
<feature type="active site" description="Schiff-base intermediate with substrate" evidence="1">
    <location>
        <position position="182"/>
    </location>
</feature>
<dbReference type="Gene3D" id="3.20.20.70">
    <property type="entry name" value="Aldolase class I"/>
    <property type="match status" value="1"/>
</dbReference>
<dbReference type="SMART" id="SM01130">
    <property type="entry name" value="DHDPS"/>
    <property type="match status" value="1"/>
</dbReference>
<dbReference type="EMBL" id="JBHTAX010000004">
    <property type="protein sequence ID" value="MFC7192208.1"/>
    <property type="molecule type" value="Genomic_DNA"/>
</dbReference>
<feature type="active site" description="Proton donor/acceptor" evidence="1">
    <location>
        <position position="158"/>
    </location>
</feature>
<dbReference type="InterPro" id="IPR002220">
    <property type="entry name" value="DapA-like"/>
</dbReference>
<gene>
    <name evidence="2" type="ORF">ACFQL7_21910</name>
</gene>
<dbReference type="Proteomes" id="UP001596417">
    <property type="component" value="Unassembled WGS sequence"/>
</dbReference>
<keyword evidence="3" id="KW-1185">Reference proteome</keyword>
<dbReference type="GO" id="GO:0008675">
    <property type="term" value="F:2-dehydro-3-deoxy-phosphogluconate aldolase activity"/>
    <property type="evidence" value="ECO:0007669"/>
    <property type="project" value="UniProtKB-ARBA"/>
</dbReference>
<dbReference type="SUPFAM" id="SSF51569">
    <property type="entry name" value="Aldolase"/>
    <property type="match status" value="1"/>
</dbReference>
<dbReference type="Pfam" id="PF00701">
    <property type="entry name" value="DHDPS"/>
    <property type="match status" value="1"/>
</dbReference>
<dbReference type="PIRSF" id="PIRSF001365">
    <property type="entry name" value="DHDPS"/>
    <property type="match status" value="1"/>
</dbReference>
<dbReference type="PANTHER" id="PTHR12128">
    <property type="entry name" value="DIHYDRODIPICOLINATE SYNTHASE"/>
    <property type="match status" value="1"/>
</dbReference>
<sequence>MVLDDGFINYYIDFSLDAVVSRCSQRTSTGVAAGLLTPFNESGAIEYWKIEENAQSLYDSGIRSFLAAANISEYHSLTTSERVAVTKASVSALPSDVCILAGVGGCTKDAQELIRDYDRLGVDAHMIMPPDHTYIHEQGLLDYFDGLASVTDSPFVPYIRAFDPSVDFLSDLTYIENVVGIKYAIKDPVKLGSAVTAGSNDVVWVDGLAEPYAISFWREGVEGFSAGVSNFRPEVGLELYDALVAEDWKRARELRDICLPYQNFRDQTGQDNTIDGAISVPAVKKGLELAGLHGGEVREPIRSLSSEDEAEAEELYWQLDDDINRLIE</sequence>
<dbReference type="GO" id="GO:0047448">
    <property type="term" value="F:5-dehydro-4-deoxyglucarate dehydratase activity"/>
    <property type="evidence" value="ECO:0007669"/>
    <property type="project" value="UniProtKB-EC"/>
</dbReference>
<accession>A0ABD5YSU1</accession>
<dbReference type="CDD" id="cd00408">
    <property type="entry name" value="DHDPS-like"/>
    <property type="match status" value="1"/>
</dbReference>
<dbReference type="AlphaFoldDB" id="A0ABD5YSU1"/>
<dbReference type="GO" id="GO:0008747">
    <property type="term" value="F:N-acetylneuraminate lyase activity"/>
    <property type="evidence" value="ECO:0007669"/>
    <property type="project" value="UniProtKB-EC"/>
</dbReference>
<evidence type="ECO:0000313" key="2">
    <source>
        <dbReference type="EMBL" id="MFC7192208.1"/>
    </source>
</evidence>
<organism evidence="2 3">
    <name type="scientific">Halocatena marina</name>
    <dbReference type="NCBI Taxonomy" id="2934937"/>
    <lineage>
        <taxon>Archaea</taxon>
        <taxon>Methanobacteriati</taxon>
        <taxon>Methanobacteriota</taxon>
        <taxon>Stenosarchaea group</taxon>
        <taxon>Halobacteria</taxon>
        <taxon>Halobacteriales</taxon>
        <taxon>Natronomonadaceae</taxon>
        <taxon>Halocatena</taxon>
    </lineage>
</organism>
<protein>
    <submittedName>
        <fullName evidence="2">Dihydrodipicolinate synthase family protein</fullName>
        <ecNumber evidence="2">4.1.3.3</ecNumber>
        <ecNumber evidence="2">4.2.1.41</ecNumber>
        <ecNumber evidence="2">4.3.3.7</ecNumber>
    </submittedName>
</protein>
<evidence type="ECO:0000256" key="1">
    <source>
        <dbReference type="PIRSR" id="PIRSR001365-1"/>
    </source>
</evidence>
<dbReference type="EC" id="4.2.1.41" evidence="2"/>
<evidence type="ECO:0000313" key="3">
    <source>
        <dbReference type="Proteomes" id="UP001596417"/>
    </source>
</evidence>
<dbReference type="GO" id="GO:0008840">
    <property type="term" value="F:4-hydroxy-tetrahydrodipicolinate synthase activity"/>
    <property type="evidence" value="ECO:0007669"/>
    <property type="project" value="UniProtKB-EC"/>
</dbReference>
<dbReference type="RefSeq" id="WP_390206671.1">
    <property type="nucleotide sequence ID" value="NZ_JBHTAX010000004.1"/>
</dbReference>
<name>A0ABD5YSU1_9EURY</name>
<keyword evidence="2" id="KW-0456">Lyase</keyword>
<reference evidence="2 3" key="1">
    <citation type="journal article" date="2019" name="Int. J. Syst. Evol. Microbiol.">
        <title>The Global Catalogue of Microorganisms (GCM) 10K type strain sequencing project: providing services to taxonomists for standard genome sequencing and annotation.</title>
        <authorList>
            <consortium name="The Broad Institute Genomics Platform"/>
            <consortium name="The Broad Institute Genome Sequencing Center for Infectious Disease"/>
            <person name="Wu L."/>
            <person name="Ma J."/>
        </authorList>
    </citation>
    <scope>NUCLEOTIDE SEQUENCE [LARGE SCALE GENOMIC DNA]</scope>
    <source>
        <strain evidence="2 3">RDMS1</strain>
    </source>
</reference>
<dbReference type="EC" id="4.3.3.7" evidence="2"/>
<proteinExistence type="predicted"/>